<dbReference type="GO" id="GO:0016042">
    <property type="term" value="P:lipid catabolic process"/>
    <property type="evidence" value="ECO:0007669"/>
    <property type="project" value="TreeGrafter"/>
</dbReference>
<proteinExistence type="inferred from homology"/>
<dbReference type="PRINTS" id="PR00821">
    <property type="entry name" value="TAGLIPASE"/>
</dbReference>
<sequence length="404" mass="46025">MKVTHSLKRILFVCAVNLVCFSCVASNKHDGHKFKKEQAKLGVDFVYFPDMKGQTRRVSLKYDNHTQVKLEEFYNNEKLFADHKKIGRLRSAALKDMNDAFNFSNEVHFILYTRELNDSIGTGVNLTTFDFKEYNITRDTKIIFHGYMENGSSDFDLVITNSYLKVSDVNIIVVDWSYLSGTYLYTKAVMSLGEVADYCAKFVAYLIRVVGVKQNQLHFIGFSLGAHLAGFTGKRLRAIYSETIQRISGLDPAAPLFEEVNLNQQDANFVDIIHTDGHILGLYKATGHVDFYPNGGVSPQPDCYNINPVEIDICSHTNSWKLYSETIINEHLYTANCSDDKQYPMGKGTPIEARGNCILSTDTDQAMIWFKNLKQEFSLLHFSNKLVSKIFNFFDIKIFNDTVN</sequence>
<dbReference type="InterPro" id="IPR029058">
    <property type="entry name" value="AB_hydrolase_fold"/>
</dbReference>
<evidence type="ECO:0000256" key="3">
    <source>
        <dbReference type="ARBA" id="ARBA00022525"/>
    </source>
</evidence>
<accession>A0A9N9TZ84</accession>
<dbReference type="AlphaFoldDB" id="A0A9N9TZ84"/>
<dbReference type="EMBL" id="OU900100">
    <property type="protein sequence ID" value="CAG9864189.1"/>
    <property type="molecule type" value="Genomic_DNA"/>
</dbReference>
<evidence type="ECO:0000256" key="5">
    <source>
        <dbReference type="SAM" id="SignalP"/>
    </source>
</evidence>
<dbReference type="GO" id="GO:0016298">
    <property type="term" value="F:lipase activity"/>
    <property type="evidence" value="ECO:0007669"/>
    <property type="project" value="InterPro"/>
</dbReference>
<organism evidence="7 8">
    <name type="scientific">Phyllotreta striolata</name>
    <name type="common">Striped flea beetle</name>
    <name type="synonym">Crioceris striolata</name>
    <dbReference type="NCBI Taxonomy" id="444603"/>
    <lineage>
        <taxon>Eukaryota</taxon>
        <taxon>Metazoa</taxon>
        <taxon>Ecdysozoa</taxon>
        <taxon>Arthropoda</taxon>
        <taxon>Hexapoda</taxon>
        <taxon>Insecta</taxon>
        <taxon>Pterygota</taxon>
        <taxon>Neoptera</taxon>
        <taxon>Endopterygota</taxon>
        <taxon>Coleoptera</taxon>
        <taxon>Polyphaga</taxon>
        <taxon>Cucujiformia</taxon>
        <taxon>Chrysomeloidea</taxon>
        <taxon>Chrysomelidae</taxon>
        <taxon>Galerucinae</taxon>
        <taxon>Alticini</taxon>
        <taxon>Phyllotreta</taxon>
    </lineage>
</organism>
<evidence type="ECO:0000256" key="1">
    <source>
        <dbReference type="ARBA" id="ARBA00004613"/>
    </source>
</evidence>
<evidence type="ECO:0000313" key="8">
    <source>
        <dbReference type="Proteomes" id="UP001153712"/>
    </source>
</evidence>
<dbReference type="InterPro" id="IPR000734">
    <property type="entry name" value="TAG_lipase"/>
</dbReference>
<evidence type="ECO:0000259" key="6">
    <source>
        <dbReference type="Pfam" id="PF00151"/>
    </source>
</evidence>
<protein>
    <recommendedName>
        <fullName evidence="6">Lipase domain-containing protein</fullName>
    </recommendedName>
</protein>
<dbReference type="Pfam" id="PF00151">
    <property type="entry name" value="Lipase"/>
    <property type="match status" value="1"/>
</dbReference>
<keyword evidence="3" id="KW-0964">Secreted</keyword>
<dbReference type="PANTHER" id="PTHR11610:SF173">
    <property type="entry name" value="LIPASE DOMAIN-CONTAINING PROTEIN-RELATED"/>
    <property type="match status" value="1"/>
</dbReference>
<dbReference type="GO" id="GO:0017171">
    <property type="term" value="F:serine hydrolase activity"/>
    <property type="evidence" value="ECO:0007669"/>
    <property type="project" value="TreeGrafter"/>
</dbReference>
<dbReference type="InterPro" id="IPR013818">
    <property type="entry name" value="Lipase"/>
</dbReference>
<evidence type="ECO:0000256" key="2">
    <source>
        <dbReference type="ARBA" id="ARBA00010701"/>
    </source>
</evidence>
<keyword evidence="5" id="KW-0732">Signal</keyword>
<dbReference type="Gene3D" id="3.40.50.1820">
    <property type="entry name" value="alpha/beta hydrolase"/>
    <property type="match status" value="1"/>
</dbReference>
<dbReference type="GO" id="GO:0005615">
    <property type="term" value="C:extracellular space"/>
    <property type="evidence" value="ECO:0007669"/>
    <property type="project" value="TreeGrafter"/>
</dbReference>
<dbReference type="OrthoDB" id="199913at2759"/>
<gene>
    <name evidence="7" type="ORF">PHYEVI_LOCUS10446</name>
</gene>
<dbReference type="PANTHER" id="PTHR11610">
    <property type="entry name" value="LIPASE"/>
    <property type="match status" value="1"/>
</dbReference>
<dbReference type="SUPFAM" id="SSF53474">
    <property type="entry name" value="alpha/beta-Hydrolases"/>
    <property type="match status" value="1"/>
</dbReference>
<feature type="chain" id="PRO_5040280646" description="Lipase domain-containing protein" evidence="5">
    <location>
        <begin position="27"/>
        <end position="404"/>
    </location>
</feature>
<dbReference type="Proteomes" id="UP001153712">
    <property type="component" value="Chromosome 7"/>
</dbReference>
<reference evidence="7" key="1">
    <citation type="submission" date="2022-01" db="EMBL/GenBank/DDBJ databases">
        <authorList>
            <person name="King R."/>
        </authorList>
    </citation>
    <scope>NUCLEOTIDE SEQUENCE</scope>
</reference>
<keyword evidence="8" id="KW-1185">Reference proteome</keyword>
<feature type="domain" description="Lipase" evidence="6">
    <location>
        <begin position="81"/>
        <end position="373"/>
    </location>
</feature>
<comment type="similarity">
    <text evidence="2 4">Belongs to the AB hydrolase superfamily. Lipase family.</text>
</comment>
<comment type="subcellular location">
    <subcellularLocation>
        <location evidence="1">Secreted</location>
    </subcellularLocation>
</comment>
<evidence type="ECO:0000256" key="4">
    <source>
        <dbReference type="RuleBase" id="RU004262"/>
    </source>
</evidence>
<feature type="signal peptide" evidence="5">
    <location>
        <begin position="1"/>
        <end position="26"/>
    </location>
</feature>
<evidence type="ECO:0000313" key="7">
    <source>
        <dbReference type="EMBL" id="CAG9864189.1"/>
    </source>
</evidence>
<name>A0A9N9TZ84_PHYSR</name>